<evidence type="ECO:0000256" key="2">
    <source>
        <dbReference type="ARBA" id="ARBA00022786"/>
    </source>
</evidence>
<dbReference type="Proteomes" id="UP001237642">
    <property type="component" value="Unassembled WGS sequence"/>
</dbReference>
<dbReference type="InterPro" id="IPR011333">
    <property type="entry name" value="SKP1/BTB/POZ_sf"/>
</dbReference>
<evidence type="ECO:0000256" key="1">
    <source>
        <dbReference type="ARBA" id="ARBA00004906"/>
    </source>
</evidence>
<comment type="similarity">
    <text evidence="3">Belongs to the NPH3 family.</text>
</comment>
<dbReference type="SUPFAM" id="SSF54695">
    <property type="entry name" value="POZ domain"/>
    <property type="match status" value="1"/>
</dbReference>
<comment type="pathway">
    <text evidence="1">Protein modification; protein ubiquitination.</text>
</comment>
<dbReference type="InterPro" id="IPR043454">
    <property type="entry name" value="NPH3/RPT2-like"/>
</dbReference>
<feature type="coiled-coil region" evidence="4">
    <location>
        <begin position="493"/>
        <end position="520"/>
    </location>
</feature>
<gene>
    <name evidence="7" type="ORF">POM88_001001</name>
</gene>
<evidence type="ECO:0000313" key="8">
    <source>
        <dbReference type="Proteomes" id="UP001237642"/>
    </source>
</evidence>
<evidence type="ECO:0000313" key="7">
    <source>
        <dbReference type="EMBL" id="KAK1401396.1"/>
    </source>
</evidence>
<feature type="domain" description="BTB" evidence="5">
    <location>
        <begin position="20"/>
        <end position="87"/>
    </location>
</feature>
<dbReference type="Pfam" id="PF00651">
    <property type="entry name" value="BTB"/>
    <property type="match status" value="1"/>
</dbReference>
<keyword evidence="2" id="KW-0833">Ubl conjugation pathway</keyword>
<sequence length="566" mass="63971">MGSKQYVASSSRLSTSKFPKDLHLRVCGQPIMLNSDIMASRSAKLDKLLKENHVEDIPGLLGDIPADPKTFEIVARFCYGYEIDITTANVIRVCCVADYLEMTESHSLNNLLVKAITFFKKDVIPFWNCSVRALKSTENVLQQVLHLGLIDALFESIITKVLADPCLLGKPIKCLTFDGDGEKDEDLYRTSARRRLFGSNLISEDLATLSVQLYEPIIHEMILHQVPSENVAASLCQYVENWVSATSQVEGDVKGMSQRAAIEAVERLLPHERELFPCNLLFEMLQFAIALEATTDCRNGFEVRIGKQLDQATVSDLLIPGFGYAREQEYDTDCIRRILKHFYSNLYTPDNSSILKVAELFEHYLAEVASDVNLKKSTFMSLAETAFAASAETQRLSDGLYKAISIYLDNHTYLTEYEKEDICKLLDCSKMSPEACEHAATNKRLPLRIVVNVLFVHQLHLRDTFVKEVTSSDDGLVKPHEEEISKGVGGSSKDRAMVEMERMNCKVTDLEKECSAMKKEICGAFDGRLKREKGGMWREMKRKLRCISTTQDYDNCHVKKKKVHPK</sequence>
<name>A0AAD8JF03_9APIA</name>
<feature type="domain" description="NPH3" evidence="6">
    <location>
        <begin position="200"/>
        <end position="460"/>
    </location>
</feature>
<dbReference type="PROSITE" id="PS51649">
    <property type="entry name" value="NPH3"/>
    <property type="match status" value="1"/>
</dbReference>
<reference evidence="7" key="2">
    <citation type="submission" date="2023-05" db="EMBL/GenBank/DDBJ databases">
        <authorList>
            <person name="Schelkunov M.I."/>
        </authorList>
    </citation>
    <scope>NUCLEOTIDE SEQUENCE</scope>
    <source>
        <strain evidence="7">Hsosn_3</strain>
        <tissue evidence="7">Leaf</tissue>
    </source>
</reference>
<dbReference type="InterPro" id="IPR000210">
    <property type="entry name" value="BTB/POZ_dom"/>
</dbReference>
<protein>
    <submittedName>
        <fullName evidence="7">BTB/POZ domain-containing protein</fullName>
    </submittedName>
</protein>
<organism evidence="7 8">
    <name type="scientific">Heracleum sosnowskyi</name>
    <dbReference type="NCBI Taxonomy" id="360622"/>
    <lineage>
        <taxon>Eukaryota</taxon>
        <taxon>Viridiplantae</taxon>
        <taxon>Streptophyta</taxon>
        <taxon>Embryophyta</taxon>
        <taxon>Tracheophyta</taxon>
        <taxon>Spermatophyta</taxon>
        <taxon>Magnoliopsida</taxon>
        <taxon>eudicotyledons</taxon>
        <taxon>Gunneridae</taxon>
        <taxon>Pentapetalae</taxon>
        <taxon>asterids</taxon>
        <taxon>campanulids</taxon>
        <taxon>Apiales</taxon>
        <taxon>Apiaceae</taxon>
        <taxon>Apioideae</taxon>
        <taxon>apioid superclade</taxon>
        <taxon>Tordylieae</taxon>
        <taxon>Tordyliinae</taxon>
        <taxon>Heracleum</taxon>
    </lineage>
</organism>
<dbReference type="SMART" id="SM00225">
    <property type="entry name" value="BTB"/>
    <property type="match status" value="1"/>
</dbReference>
<evidence type="ECO:0000256" key="3">
    <source>
        <dbReference type="PROSITE-ProRule" id="PRU00982"/>
    </source>
</evidence>
<accession>A0AAD8JF03</accession>
<dbReference type="PANTHER" id="PTHR32370">
    <property type="entry name" value="OS12G0117600 PROTEIN"/>
    <property type="match status" value="1"/>
</dbReference>
<dbReference type="AlphaFoldDB" id="A0AAD8JF03"/>
<comment type="caution">
    <text evidence="7">The sequence shown here is derived from an EMBL/GenBank/DDBJ whole genome shotgun (WGS) entry which is preliminary data.</text>
</comment>
<dbReference type="EMBL" id="JAUIZM010000001">
    <property type="protein sequence ID" value="KAK1401396.1"/>
    <property type="molecule type" value="Genomic_DNA"/>
</dbReference>
<reference evidence="7" key="1">
    <citation type="submission" date="2023-02" db="EMBL/GenBank/DDBJ databases">
        <title>Genome of toxic invasive species Heracleum sosnowskyi carries increased number of genes despite the absence of recent whole-genome duplications.</title>
        <authorList>
            <person name="Schelkunov M."/>
            <person name="Shtratnikova V."/>
            <person name="Makarenko M."/>
            <person name="Klepikova A."/>
            <person name="Omelchenko D."/>
            <person name="Novikova G."/>
            <person name="Obukhova E."/>
            <person name="Bogdanov V."/>
            <person name="Penin A."/>
            <person name="Logacheva M."/>
        </authorList>
    </citation>
    <scope>NUCLEOTIDE SEQUENCE</scope>
    <source>
        <strain evidence="7">Hsosn_3</strain>
        <tissue evidence="7">Leaf</tissue>
    </source>
</reference>
<keyword evidence="8" id="KW-1185">Reference proteome</keyword>
<evidence type="ECO:0000259" key="6">
    <source>
        <dbReference type="PROSITE" id="PS51649"/>
    </source>
</evidence>
<evidence type="ECO:0000259" key="5">
    <source>
        <dbReference type="PROSITE" id="PS50097"/>
    </source>
</evidence>
<evidence type="ECO:0000256" key="4">
    <source>
        <dbReference type="SAM" id="Coils"/>
    </source>
</evidence>
<dbReference type="Pfam" id="PF03000">
    <property type="entry name" value="NPH3"/>
    <property type="match status" value="1"/>
</dbReference>
<dbReference type="PROSITE" id="PS50097">
    <property type="entry name" value="BTB"/>
    <property type="match status" value="1"/>
</dbReference>
<keyword evidence="4" id="KW-0175">Coiled coil</keyword>
<dbReference type="Gene3D" id="3.30.710.10">
    <property type="entry name" value="Potassium Channel Kv1.1, Chain A"/>
    <property type="match status" value="1"/>
</dbReference>
<proteinExistence type="inferred from homology"/>
<dbReference type="InterPro" id="IPR027356">
    <property type="entry name" value="NPH3_dom"/>
</dbReference>